<reference evidence="2 3" key="1">
    <citation type="submission" date="2024-04" db="EMBL/GenBank/DDBJ databases">
        <title>Phyllosticta paracitricarpa is synonymous to the EU quarantine fungus P. citricarpa based on phylogenomic analyses.</title>
        <authorList>
            <consortium name="Lawrence Berkeley National Laboratory"/>
            <person name="Van ingen-buijs V.A."/>
            <person name="Van westerhoven A.C."/>
            <person name="Haridas S."/>
            <person name="Skiadas P."/>
            <person name="Martin F."/>
            <person name="Groenewald J.Z."/>
            <person name="Crous P.W."/>
            <person name="Seidl M.F."/>
        </authorList>
    </citation>
    <scope>NUCLEOTIDE SEQUENCE [LARGE SCALE GENOMIC DNA]</scope>
    <source>
        <strain evidence="2 3">CPC 17464</strain>
    </source>
</reference>
<protein>
    <submittedName>
        <fullName evidence="2">Uncharacterized protein</fullName>
    </submittedName>
</protein>
<keyword evidence="3" id="KW-1185">Reference proteome</keyword>
<dbReference type="GeneID" id="92028783"/>
<dbReference type="Proteomes" id="UP001360953">
    <property type="component" value="Unassembled WGS sequence"/>
</dbReference>
<sequence length="181" mass="19897">MPTYMETKVDRSAAGGGYIHQLPVNGNLPLLHTHGLCAPPIPSHQPKAPRQSSVNLSVCQSVCQSVSPPAPLITYPPPPSPSLWLRWPASRPLATAWLRLEKGRDRRSGVCLMLYTRSPPPPPHYYIRRDRSGSAADSLARSFCLRCLVTLFLIYVLLALWSPPFCSVMDGRVGEERGGAD</sequence>
<evidence type="ECO:0000313" key="2">
    <source>
        <dbReference type="EMBL" id="KAK7535913.1"/>
    </source>
</evidence>
<keyword evidence="1" id="KW-0472">Membrane</keyword>
<dbReference type="EMBL" id="JBBPEH010000007">
    <property type="protein sequence ID" value="KAK7535913.1"/>
    <property type="molecule type" value="Genomic_DNA"/>
</dbReference>
<proteinExistence type="predicted"/>
<dbReference type="RefSeq" id="XP_066654329.1">
    <property type="nucleotide sequence ID" value="XM_066795877.1"/>
</dbReference>
<keyword evidence="1" id="KW-1133">Transmembrane helix</keyword>
<accession>A0ABR1LL42</accession>
<feature type="transmembrane region" description="Helical" evidence="1">
    <location>
        <begin position="143"/>
        <end position="161"/>
    </location>
</feature>
<gene>
    <name evidence="2" type="ORF">J3D65DRAFT_394133</name>
</gene>
<organism evidence="2 3">
    <name type="scientific">Phyllosticta citribraziliensis</name>
    <dbReference type="NCBI Taxonomy" id="989973"/>
    <lineage>
        <taxon>Eukaryota</taxon>
        <taxon>Fungi</taxon>
        <taxon>Dikarya</taxon>
        <taxon>Ascomycota</taxon>
        <taxon>Pezizomycotina</taxon>
        <taxon>Dothideomycetes</taxon>
        <taxon>Dothideomycetes incertae sedis</taxon>
        <taxon>Botryosphaeriales</taxon>
        <taxon>Phyllostictaceae</taxon>
        <taxon>Phyllosticta</taxon>
    </lineage>
</organism>
<name>A0ABR1LL42_9PEZI</name>
<evidence type="ECO:0000313" key="3">
    <source>
        <dbReference type="Proteomes" id="UP001360953"/>
    </source>
</evidence>
<keyword evidence="1" id="KW-0812">Transmembrane</keyword>
<evidence type="ECO:0000256" key="1">
    <source>
        <dbReference type="SAM" id="Phobius"/>
    </source>
</evidence>
<comment type="caution">
    <text evidence="2">The sequence shown here is derived from an EMBL/GenBank/DDBJ whole genome shotgun (WGS) entry which is preliminary data.</text>
</comment>